<accession>A0A8T1BVM6</accession>
<dbReference type="Proteomes" id="UP000697107">
    <property type="component" value="Unassembled WGS sequence"/>
</dbReference>
<dbReference type="Proteomes" id="UP000736787">
    <property type="component" value="Unassembled WGS sequence"/>
</dbReference>
<evidence type="ECO:0000313" key="5">
    <source>
        <dbReference type="Proteomes" id="UP000736787"/>
    </source>
</evidence>
<evidence type="ECO:0000313" key="4">
    <source>
        <dbReference type="EMBL" id="KAG2967671.1"/>
    </source>
</evidence>
<reference evidence="3" key="1">
    <citation type="submission" date="2018-10" db="EMBL/GenBank/DDBJ databases">
        <title>Effector identification in a new, highly contiguous assembly of the strawberry crown rot pathogen Phytophthora cactorum.</title>
        <authorList>
            <person name="Armitage A.D."/>
            <person name="Nellist C.F."/>
            <person name="Bates H."/>
            <person name="Vickerstaff R.J."/>
            <person name="Harrison R.J."/>
        </authorList>
    </citation>
    <scope>NUCLEOTIDE SEQUENCE</scope>
    <source>
        <strain evidence="1">15-7</strain>
        <strain evidence="2">4032</strain>
        <strain evidence="3">4040</strain>
        <strain evidence="4">P415</strain>
    </source>
</reference>
<dbReference type="AlphaFoldDB" id="A0A8T1BVM6"/>
<gene>
    <name evidence="1" type="ORF">PC113_g18928</name>
    <name evidence="2" type="ORF">PC115_g18420</name>
    <name evidence="3" type="ORF">PC117_g19639</name>
    <name evidence="4" type="ORF">PC118_g18454</name>
</gene>
<dbReference type="EMBL" id="RCMG01000926">
    <property type="protein sequence ID" value="KAG2841980.1"/>
    <property type="molecule type" value="Genomic_DNA"/>
</dbReference>
<proteinExistence type="predicted"/>
<dbReference type="Proteomes" id="UP000774804">
    <property type="component" value="Unassembled WGS sequence"/>
</dbReference>
<sequence length="78" mass="7430">MGGGLAGNIGGFGQQMGPGMQGGNTFGGFGGQGAMGSVGQAGNNWFAGAGGGQLGFGGAALGGGNSLVAPMRERQRRR</sequence>
<dbReference type="EMBL" id="RCMI01000950">
    <property type="protein sequence ID" value="KAG2893624.1"/>
    <property type="molecule type" value="Genomic_DNA"/>
</dbReference>
<dbReference type="EMBL" id="RCMK01000866">
    <property type="protein sequence ID" value="KAG2909505.1"/>
    <property type="molecule type" value="Genomic_DNA"/>
</dbReference>
<evidence type="ECO:0000313" key="2">
    <source>
        <dbReference type="EMBL" id="KAG2893624.1"/>
    </source>
</evidence>
<dbReference type="Proteomes" id="UP000735874">
    <property type="component" value="Unassembled WGS sequence"/>
</dbReference>
<protein>
    <submittedName>
        <fullName evidence="3">Uncharacterized protein</fullName>
    </submittedName>
</protein>
<comment type="caution">
    <text evidence="3">The sequence shown here is derived from an EMBL/GenBank/DDBJ whole genome shotgun (WGS) entry which is preliminary data.</text>
</comment>
<name>A0A8T1BVM6_9STRA</name>
<evidence type="ECO:0000313" key="1">
    <source>
        <dbReference type="EMBL" id="KAG2841980.1"/>
    </source>
</evidence>
<evidence type="ECO:0000313" key="3">
    <source>
        <dbReference type="EMBL" id="KAG2909505.1"/>
    </source>
</evidence>
<dbReference type="EMBL" id="RCML01000916">
    <property type="protein sequence ID" value="KAG2967671.1"/>
    <property type="molecule type" value="Genomic_DNA"/>
</dbReference>
<organism evidence="3 5">
    <name type="scientific">Phytophthora cactorum</name>
    <dbReference type="NCBI Taxonomy" id="29920"/>
    <lineage>
        <taxon>Eukaryota</taxon>
        <taxon>Sar</taxon>
        <taxon>Stramenopiles</taxon>
        <taxon>Oomycota</taxon>
        <taxon>Peronosporomycetes</taxon>
        <taxon>Peronosporales</taxon>
        <taxon>Peronosporaceae</taxon>
        <taxon>Phytophthora</taxon>
    </lineage>
</organism>